<evidence type="ECO:0000313" key="19">
    <source>
        <dbReference type="EMBL" id="HBH7040626.1"/>
    </source>
</evidence>
<evidence type="ECO:0000259" key="9">
    <source>
        <dbReference type="PROSITE" id="PS51352"/>
    </source>
</evidence>
<reference evidence="26" key="2">
    <citation type="submission" date="2015-09" db="EMBL/GenBank/DDBJ databases">
        <title>Prevalence of NDMs in South Africa.</title>
        <authorList>
            <person name="Osei Sekyere J."/>
            <person name="Govinden U."/>
            <person name="Essack S."/>
            <person name="Haldorsen B."/>
            <person name="Samuelsen O."/>
            <person name="Aasnaes B."/>
            <person name="Sundsfjord A."/>
        </authorList>
    </citation>
    <scope>NUCLEOTIDE SEQUENCE [LARGE SCALE GENOMIC DNA]</scope>
    <source>
        <strain evidence="26">ST62:944112508</strain>
    </source>
</reference>
<reference evidence="21" key="13">
    <citation type="submission" date="2023-10" db="EMBL/GenBank/DDBJ databases">
        <title>Fecal carriage and genetic characteristics of carbapenem-resistant Enterobacterales among healthy adults from four provinces of China.</title>
        <authorList>
            <person name="Li Y."/>
            <person name="Zhang R."/>
        </authorList>
    </citation>
    <scope>NUCLEOTIDE SEQUENCE</scope>
    <source>
        <strain evidence="21">HN-136</strain>
    </source>
</reference>
<dbReference type="Proteomes" id="UP001278087">
    <property type="component" value="Unassembled WGS sequence"/>
</dbReference>
<evidence type="ECO:0000313" key="25">
    <source>
        <dbReference type="Proteomes" id="UP000019194"/>
    </source>
</evidence>
<dbReference type="Proteomes" id="UP000019194">
    <property type="component" value="Unassembled WGS sequence"/>
</dbReference>
<evidence type="ECO:0000313" key="26">
    <source>
        <dbReference type="Proteomes" id="UP000050520"/>
    </source>
</evidence>
<evidence type="ECO:0000313" key="23">
    <source>
        <dbReference type="EMBL" id="QLV30562.1"/>
    </source>
</evidence>
<evidence type="ECO:0000313" key="20">
    <source>
        <dbReference type="EMBL" id="KPR55157.1"/>
    </source>
</evidence>
<dbReference type="EMBL" id="CBWP010000067">
    <property type="protein sequence ID" value="CDL40110.1"/>
    <property type="molecule type" value="Genomic_DNA"/>
</dbReference>
<reference evidence="23" key="8">
    <citation type="journal article" date="2021" name="Microb. Genom.">
        <title>A genomic epidemiological study shows that prevalence of antimicrobial resistance in Enterobacterales is associated with the livestock host, as well as antimicrobial usage.</title>
        <authorList>
            <person name="AbuOun M."/>
            <person name="Jones H."/>
            <person name="Stubberfield E."/>
            <person name="Gilson D."/>
            <person name="Shaw L.P."/>
            <person name="Hubbard A.T.M."/>
            <person name="Chau K.K."/>
            <person name="Sebra R."/>
            <person name="Peto T.E.A."/>
            <person name="Crook D.W."/>
            <person name="Read D.S."/>
            <person name="Gweon H.S."/>
            <person name="Walker A.S."/>
            <person name="Stoesser N."/>
            <person name="Smith R.P."/>
            <person name="Anjum M.F."/>
            <person name="On Behalf Of The Rehab Consortium."/>
        </authorList>
    </citation>
    <scope>NUCLEOTIDE SEQUENCE</scope>
    <source>
        <strain evidence="23">RHBSTW-00370</strain>
    </source>
</reference>
<dbReference type="GO" id="GO:0008379">
    <property type="term" value="F:thioredoxin peroxidase activity"/>
    <property type="evidence" value="ECO:0007669"/>
    <property type="project" value="UniProtKB-UniRule"/>
</dbReference>
<evidence type="ECO:0000313" key="29">
    <source>
        <dbReference type="Proteomes" id="UP000512222"/>
    </source>
</evidence>
<dbReference type="HAMAP" id="MF_00269">
    <property type="entry name" value="Tpx"/>
    <property type="match status" value="1"/>
</dbReference>
<comment type="similarity">
    <text evidence="8">Belongs to the peroxiredoxin family. Tpx subfamily.</text>
</comment>
<dbReference type="Proteomes" id="UP000885148">
    <property type="component" value="Unassembled WGS sequence"/>
</dbReference>
<dbReference type="EC" id="1.11.1.24" evidence="8"/>
<dbReference type="InterPro" id="IPR018219">
    <property type="entry name" value="Tpx_CS"/>
</dbReference>
<proteinExistence type="inferred from homology"/>
<dbReference type="AlphaFoldDB" id="A0A0A5UUK5"/>
<evidence type="ECO:0000313" key="16">
    <source>
        <dbReference type="EMBL" id="EMN4144789.1"/>
    </source>
</evidence>
<dbReference type="PROSITE" id="PS51352">
    <property type="entry name" value="THIOREDOXIN_2"/>
    <property type="match status" value="1"/>
</dbReference>
<evidence type="ECO:0000313" key="31">
    <source>
        <dbReference type="Proteomes" id="UP001164536"/>
    </source>
</evidence>
<dbReference type="EMBL" id="OW995941">
    <property type="protein sequence ID" value="CAH6589394.1"/>
    <property type="molecule type" value="Genomic_DNA"/>
</dbReference>
<dbReference type="EMBL" id="LJEB01000051">
    <property type="protein sequence ID" value="KPR55157.1"/>
    <property type="molecule type" value="Genomic_DNA"/>
</dbReference>
<evidence type="ECO:0000313" key="10">
    <source>
        <dbReference type="EMBL" id="AXZ48358.1"/>
    </source>
</evidence>
<dbReference type="EMBL" id="DACSXJ010000163">
    <property type="protein sequence ID" value="HAT3901209.1"/>
    <property type="molecule type" value="Genomic_DNA"/>
</dbReference>
<protein>
    <recommendedName>
        <fullName evidence="8">Thiol peroxidase</fullName>
        <shortName evidence="8">Tpx</shortName>
        <ecNumber evidence="8">1.11.1.24</ecNumber>
    </recommendedName>
    <alternativeName>
        <fullName evidence="8">Peroxiredoxin tpx</fullName>
        <shortName evidence="8">Prx</shortName>
    </alternativeName>
    <alternativeName>
        <fullName evidence="8">Thioredoxin peroxidase</fullName>
    </alternativeName>
    <alternativeName>
        <fullName evidence="8">Thioredoxin-dependent peroxiredoxin</fullName>
    </alternativeName>
</protein>
<keyword evidence="4 8" id="KW-0560">Oxidoreductase</keyword>
<reference evidence="19" key="10">
    <citation type="submission" date="2021-07" db="EMBL/GenBank/DDBJ databases">
        <authorList>
            <consortium name="NCBI Pathogen Detection Project"/>
        </authorList>
    </citation>
    <scope>NUCLEOTIDE SEQUENCE</scope>
    <source>
        <strain evidence="19">91871</strain>
        <strain evidence="17">O50</strain>
    </source>
</reference>
<evidence type="ECO:0000313" key="13">
    <source>
        <dbReference type="EMBL" id="EHT9941182.1"/>
    </source>
</evidence>
<reference evidence="22 27" key="4">
    <citation type="submission" date="2017-04" db="EMBL/GenBank/DDBJ databases">
        <title>Emergence of KPC-2-producing Citrobacter isolates from sediments of a Chinese river.</title>
        <authorList>
            <person name="Zheng B."/>
        </authorList>
    </citation>
    <scope>NUCLEOTIDE SEQUENCE [LARGE SCALE GENOMIC DNA]</scope>
    <source>
        <strain evidence="22 27">C191</strain>
    </source>
</reference>
<name>A0A0A5UUK5_CITFR</name>
<comment type="miscellaneous">
    <text evidence="8">The active site is a conserved redox-active cysteine residue, the peroxidatic cysteine (C(P)), which makes the nucleophilic attack on the peroxide substrate. The peroxide oxidizes the C(P)-SH to cysteine sulfenic acid (C(P)-SOH), which then reacts with another cysteine residue, the resolving cysteine (C(R)), to form a disulfide bridge. The disulfide is subsequently reduced by an appropriate electron donor to complete the catalytic cycle. In this atypical 2-Cys peroxiredoxin, C(R) is present in the same subunit to form an intramolecular disulfide. The disulfide is subsequently reduced by thioredoxin.</text>
</comment>
<dbReference type="Proteomes" id="UP000050520">
    <property type="component" value="Unassembled WGS sequence"/>
</dbReference>
<evidence type="ECO:0000256" key="2">
    <source>
        <dbReference type="ARBA" id="ARBA00022559"/>
    </source>
</evidence>
<evidence type="ECO:0000256" key="7">
    <source>
        <dbReference type="ARBA" id="ARBA00049091"/>
    </source>
</evidence>
<dbReference type="Pfam" id="PF08534">
    <property type="entry name" value="Redoxin"/>
    <property type="match status" value="1"/>
</dbReference>
<reference evidence="24" key="12">
    <citation type="submission" date="2022-12" db="EMBL/GenBank/DDBJ databases">
        <title>2953647.</title>
        <authorList>
            <person name="Hergert J."/>
            <person name="Casey R."/>
            <person name="Wagner J."/>
            <person name="Young E.L."/>
            <person name="Oakeson K.F."/>
        </authorList>
    </citation>
    <scope>NUCLEOTIDE SEQUENCE</scope>
    <source>
        <strain evidence="24">2953647</strain>
    </source>
</reference>
<evidence type="ECO:0000256" key="5">
    <source>
        <dbReference type="ARBA" id="ARBA00023157"/>
    </source>
</evidence>
<dbReference type="Proteomes" id="UP001279522">
    <property type="component" value="Unassembled WGS sequence"/>
</dbReference>
<feature type="domain" description="Thioredoxin" evidence="9">
    <location>
        <begin position="19"/>
        <end position="168"/>
    </location>
</feature>
<keyword evidence="3 8" id="KW-0049">Antioxidant</keyword>
<sequence length="168" mass="17795">MSQTVHFQGNPVAVAGSIPQAGSKAQAFTLVAKDLSDVTLGQFAGKRKVLNIFPSIDTGVCAASVRKFNQLATEIDNTVVLCISADLPFAHSRFCGAEGLSNVITLSTLRNAEFLKNYGVEIAEGPLKGLAARAVVVIDENDNVVFSQLVNEITNEPDYTAALDVLKA</sequence>
<dbReference type="EMBL" id="JAWPBU010000023">
    <property type="protein sequence ID" value="MDW2760310.1"/>
    <property type="molecule type" value="Genomic_DNA"/>
</dbReference>
<dbReference type="EMBL" id="ABKLER030000007">
    <property type="protein sequence ID" value="EMN4144789.1"/>
    <property type="molecule type" value="Genomic_DNA"/>
</dbReference>
<evidence type="ECO:0000256" key="1">
    <source>
        <dbReference type="ARBA" id="ARBA00011738"/>
    </source>
</evidence>
<evidence type="ECO:0000313" key="24">
    <source>
        <dbReference type="EMBL" id="WAZ59473.1"/>
    </source>
</evidence>
<dbReference type="FunFam" id="3.40.30.10:FF:000056">
    <property type="entry name" value="Thiol peroxidase"/>
    <property type="match status" value="1"/>
</dbReference>
<dbReference type="EMBL" id="NEFA01000003">
    <property type="protein sequence ID" value="OYR06664.1"/>
    <property type="molecule type" value="Genomic_DNA"/>
</dbReference>
<dbReference type="EMBL" id="CP114564">
    <property type="protein sequence ID" value="WAZ59473.1"/>
    <property type="molecule type" value="Genomic_DNA"/>
</dbReference>
<feature type="active site" description="Cysteine sulfenic acid (-SOH) intermediate" evidence="8">
    <location>
        <position position="61"/>
    </location>
</feature>
<evidence type="ECO:0000313" key="11">
    <source>
        <dbReference type="EMBL" id="CAH6589394.1"/>
    </source>
</evidence>
<dbReference type="STRING" id="1333848.CFNIH1_18605"/>
<reference evidence="29" key="7">
    <citation type="submission" date="2020-06" db="EMBL/GenBank/DDBJ databases">
        <title>REHAB project genomes.</title>
        <authorList>
            <person name="Shaw L.P."/>
        </authorList>
    </citation>
    <scope>NUCLEOTIDE SEQUENCE [LARGE SCALE GENOMIC DNA]</scope>
    <source>
        <strain evidence="29">RHBSTW-00370</strain>
    </source>
</reference>
<dbReference type="CDD" id="cd03014">
    <property type="entry name" value="PRX_Atyp2cys"/>
    <property type="match status" value="1"/>
</dbReference>
<evidence type="ECO:0000313" key="14">
    <source>
        <dbReference type="EMBL" id="ELV3681736.1"/>
    </source>
</evidence>
<evidence type="ECO:0000313" key="27">
    <source>
        <dbReference type="Proteomes" id="UP000215827"/>
    </source>
</evidence>
<reference evidence="12 25" key="1">
    <citation type="submission" date="2013-10" db="EMBL/GenBank/DDBJ databases">
        <title>Antibiotic resistance diversity of beta-lactamase producers in the General Hospital Vienna.</title>
        <authorList>
            <person name="Barisic I."/>
            <person name="Mitteregger D."/>
            <person name="Hirschl A.M."/>
            <person name="Noehammer C."/>
            <person name="Wiesinger-Mayr H."/>
        </authorList>
    </citation>
    <scope>NUCLEOTIDE SEQUENCE [LARGE SCALE GENOMIC DNA]</scope>
    <source>
        <strain evidence="12 25">ISC11</strain>
    </source>
</reference>
<dbReference type="Proteomes" id="UP000215827">
    <property type="component" value="Unassembled WGS sequence"/>
</dbReference>
<reference evidence="10 28" key="6">
    <citation type="submission" date="2018-09" db="EMBL/GenBank/DDBJ databases">
        <title>Whole genome sequencing of Citrobacter freundii AR_0116.</title>
        <authorList>
            <person name="Conlan S."/>
            <person name="Thomas P.J."/>
            <person name="Mullikin J."/>
            <person name="Frank K.M."/>
            <person name="Segre J.A."/>
        </authorList>
    </citation>
    <scope>NUCLEOTIDE SEQUENCE [LARGE SCALE GENOMIC DNA]</scope>
    <source>
        <strain evidence="10 28">AR_0116</strain>
    </source>
</reference>
<evidence type="ECO:0000313" key="22">
    <source>
        <dbReference type="EMBL" id="OYR06664.1"/>
    </source>
</evidence>
<dbReference type="EMBL" id="DAESCB010000001">
    <property type="protein sequence ID" value="HBH7040626.1"/>
    <property type="molecule type" value="Genomic_DNA"/>
</dbReference>
<evidence type="ECO:0000313" key="17">
    <source>
        <dbReference type="EMBL" id="HAT3897735.1"/>
    </source>
</evidence>
<keyword evidence="2 8" id="KW-0575">Peroxidase</keyword>
<dbReference type="EMBL" id="DACSXJ010000011">
    <property type="protein sequence ID" value="HAT3897735.1"/>
    <property type="molecule type" value="Genomic_DNA"/>
</dbReference>
<dbReference type="Proteomes" id="UP000263627">
    <property type="component" value="Chromosome"/>
</dbReference>
<dbReference type="EMBL" id="ABLGCN030000007">
    <property type="protein sequence ID" value="EMM7458575.1"/>
    <property type="molecule type" value="Genomic_DNA"/>
</dbReference>
<dbReference type="GeneID" id="89549130"/>
<dbReference type="GO" id="GO:0034599">
    <property type="term" value="P:cellular response to oxidative stress"/>
    <property type="evidence" value="ECO:0007669"/>
    <property type="project" value="UniProtKB-ARBA"/>
</dbReference>
<dbReference type="Proteomes" id="UP000512222">
    <property type="component" value="Chromosome"/>
</dbReference>
<keyword evidence="6 8" id="KW-0676">Redox-active center</keyword>
<evidence type="ECO:0000256" key="3">
    <source>
        <dbReference type="ARBA" id="ARBA00022862"/>
    </source>
</evidence>
<dbReference type="PROSITE" id="PS01265">
    <property type="entry name" value="TPX"/>
    <property type="match status" value="1"/>
</dbReference>
<keyword evidence="5 8" id="KW-1015">Disulfide bond</keyword>
<dbReference type="PANTHER" id="PTHR43110:SF1">
    <property type="entry name" value="THIOL PEROXIDASE"/>
    <property type="match status" value="1"/>
</dbReference>
<evidence type="ECO:0000256" key="8">
    <source>
        <dbReference type="HAMAP-Rule" id="MF_00269"/>
    </source>
</evidence>
<reference evidence="20 26" key="3">
    <citation type="journal article" date="2017" name="PLoS ONE">
        <title>Genomic and phenotypic characterisation of fluoroquinolone resistance mechanisms in Enterobacteriaceae in Durban, South Africa.</title>
        <authorList>
            <person name="Osei Sekyere J."/>
            <person name="Amoako D.G."/>
        </authorList>
    </citation>
    <scope>NUCLEOTIDE SEQUENCE [LARGE SCALE GENOMIC DNA]</scope>
    <source>
        <strain evidence="20 26">ST62:944112508</strain>
    </source>
</reference>
<comment type="subunit">
    <text evidence="1 8">Homodimer.</text>
</comment>
<dbReference type="RefSeq" id="WP_003020437.1">
    <property type="nucleotide sequence ID" value="NZ_AP026940.1"/>
</dbReference>
<organism evidence="19 30">
    <name type="scientific">Citrobacter freundii</name>
    <dbReference type="NCBI Taxonomy" id="546"/>
    <lineage>
        <taxon>Bacteria</taxon>
        <taxon>Pseudomonadati</taxon>
        <taxon>Pseudomonadota</taxon>
        <taxon>Gammaproteobacteria</taxon>
        <taxon>Enterobacterales</taxon>
        <taxon>Enterobacteriaceae</taxon>
        <taxon>Citrobacter</taxon>
        <taxon>Citrobacter freundii complex</taxon>
    </lineage>
</organism>
<dbReference type="InterPro" id="IPR036249">
    <property type="entry name" value="Thioredoxin-like_sf"/>
</dbReference>
<reference evidence="11" key="11">
    <citation type="submission" date="2022-05" db="EMBL/GenBank/DDBJ databases">
        <authorList>
            <person name="Alioto T."/>
            <person name="Alioto T."/>
            <person name="Gomez Garrido J."/>
        </authorList>
    </citation>
    <scope>NUCLEOTIDE SEQUENCE</scope>
    <source>
        <strain evidence="11">112</strain>
    </source>
</reference>
<evidence type="ECO:0000313" key="15">
    <source>
        <dbReference type="EMBL" id="EMM7458575.1"/>
    </source>
</evidence>
<evidence type="ECO:0000313" key="12">
    <source>
        <dbReference type="EMBL" id="CDL40110.1"/>
    </source>
</evidence>
<evidence type="ECO:0000256" key="6">
    <source>
        <dbReference type="ARBA" id="ARBA00023284"/>
    </source>
</evidence>
<comment type="catalytic activity">
    <reaction evidence="7 8">
        <text>a hydroperoxide + [thioredoxin]-dithiol = an alcohol + [thioredoxin]-disulfide + H2O</text>
        <dbReference type="Rhea" id="RHEA:62620"/>
        <dbReference type="Rhea" id="RHEA-COMP:10698"/>
        <dbReference type="Rhea" id="RHEA-COMP:10700"/>
        <dbReference type="ChEBI" id="CHEBI:15377"/>
        <dbReference type="ChEBI" id="CHEBI:29950"/>
        <dbReference type="ChEBI" id="CHEBI:30879"/>
        <dbReference type="ChEBI" id="CHEBI:35924"/>
        <dbReference type="ChEBI" id="CHEBI:50058"/>
        <dbReference type="EC" id="1.11.1.24"/>
    </reaction>
</comment>
<evidence type="ECO:0000256" key="4">
    <source>
        <dbReference type="ARBA" id="ARBA00023002"/>
    </source>
</evidence>
<dbReference type="InterPro" id="IPR002065">
    <property type="entry name" value="TPX"/>
</dbReference>
<gene>
    <name evidence="8 19" type="primary">tpx</name>
    <name evidence="11" type="ORF">AI2935V1_2429</name>
    <name evidence="10" type="ORF">AM363_16170</name>
    <name evidence="20" type="ORF">AN672_12595</name>
    <name evidence="22" type="ORF">B9P89_03920</name>
    <name evidence="23" type="ORF">HV178_11470</name>
    <name evidence="17" type="ORF">I9Y29_002162</name>
    <name evidence="18" type="ORF">I9Y29_005752</name>
    <name evidence="19" type="ORF">KV121_000624</name>
    <name evidence="13" type="ORF">KY227_004318</name>
    <name evidence="24" type="ORF">O4000_11450</name>
    <name evidence="15" type="ORF">P7U51_003104</name>
    <name evidence="16" type="ORF">PQQ21_002041</name>
    <name evidence="21" type="ORF">RYZ67_17760</name>
    <name evidence="14" type="ORF">SGX49_004225</name>
</gene>
<feature type="disulfide bond" description="Redox-active" evidence="8">
    <location>
        <begin position="61"/>
        <end position="95"/>
    </location>
</feature>
<dbReference type="Proteomes" id="UP001169574">
    <property type="component" value="Unassembled WGS sequence"/>
</dbReference>
<dbReference type="EMBL" id="ABOSXX010000029">
    <property type="protein sequence ID" value="ELV3681736.1"/>
    <property type="molecule type" value="Genomic_DNA"/>
</dbReference>
<dbReference type="InterPro" id="IPR013766">
    <property type="entry name" value="Thioredoxin_domain"/>
</dbReference>
<dbReference type="EMBL" id="CP032184">
    <property type="protein sequence ID" value="AXZ48358.1"/>
    <property type="molecule type" value="Genomic_DNA"/>
</dbReference>
<comment type="function">
    <text evidence="8">Thiol-specific peroxidase that catalyzes the reduction of hydrogen peroxide and organic hydroperoxides to water and alcohols, respectively. Plays a role in cell protection against oxidative stress by detoxifying peroxides.</text>
</comment>
<reference evidence="19" key="5">
    <citation type="journal article" date="2018" name="Genome Biol.">
        <title>SKESA: strategic k-mer extension for scrupulous assemblies.</title>
        <authorList>
            <person name="Souvorov A."/>
            <person name="Agarwala R."/>
            <person name="Lipman D.J."/>
        </authorList>
    </citation>
    <scope>NUCLEOTIDE SEQUENCE</scope>
    <source>
        <strain evidence="19">91871</strain>
        <strain evidence="17">O50</strain>
    </source>
</reference>
<accession>A0A0A5UUK5</accession>
<dbReference type="Proteomes" id="UP000855471">
    <property type="component" value="Unassembled WGS sequence"/>
</dbReference>
<dbReference type="PANTHER" id="PTHR43110">
    <property type="entry name" value="THIOL PEROXIDASE"/>
    <property type="match status" value="1"/>
</dbReference>
<dbReference type="SUPFAM" id="SSF52833">
    <property type="entry name" value="Thioredoxin-like"/>
    <property type="match status" value="1"/>
</dbReference>
<dbReference type="OrthoDB" id="9781543at2"/>
<evidence type="ECO:0000313" key="18">
    <source>
        <dbReference type="EMBL" id="HAT3901209.1"/>
    </source>
</evidence>
<dbReference type="Proteomes" id="UP000789647">
    <property type="component" value="Chromosome"/>
</dbReference>
<dbReference type="InterPro" id="IPR013740">
    <property type="entry name" value="Redoxin"/>
</dbReference>
<dbReference type="EMBL" id="ABBJDF010000029">
    <property type="protein sequence ID" value="EHT9941182.1"/>
    <property type="molecule type" value="Genomic_DNA"/>
</dbReference>
<evidence type="ECO:0000313" key="28">
    <source>
        <dbReference type="Proteomes" id="UP000263627"/>
    </source>
</evidence>
<dbReference type="Gene3D" id="3.40.30.10">
    <property type="entry name" value="Glutaredoxin"/>
    <property type="match status" value="1"/>
</dbReference>
<evidence type="ECO:0000313" key="21">
    <source>
        <dbReference type="EMBL" id="MDW2760310.1"/>
    </source>
</evidence>
<reference evidence="13" key="9">
    <citation type="submission" date="2021-07" db="EMBL/GenBank/DDBJ databases">
        <authorList>
            <consortium name="Clinical and Environmental Microbiology Branch: Whole genome sequencing antimicrobial resistance pathogens in the healthcare setting"/>
        </authorList>
    </citation>
    <scope>NUCLEOTIDE SEQUENCE</scope>
    <source>
        <strain evidence="13">2021DK-00049</strain>
        <strain evidence="16">2023GN-00102</strain>
        <strain evidence="14">2023GN-00287</strain>
        <strain evidence="15">Whole organism</strain>
    </source>
</reference>
<keyword evidence="31" id="KW-1185">Reference proteome</keyword>
<dbReference type="NCBIfam" id="NF001808">
    <property type="entry name" value="PRK00522.1"/>
    <property type="match status" value="1"/>
</dbReference>
<evidence type="ECO:0000313" key="30">
    <source>
        <dbReference type="Proteomes" id="UP000885148"/>
    </source>
</evidence>
<dbReference type="EMBL" id="CP056573">
    <property type="protein sequence ID" value="QLV30562.1"/>
    <property type="molecule type" value="Genomic_DNA"/>
</dbReference>
<dbReference type="InterPro" id="IPR050455">
    <property type="entry name" value="Tpx_Peroxidase_subfamily"/>
</dbReference>
<dbReference type="Proteomes" id="UP001164536">
    <property type="component" value="Chromosome"/>
</dbReference>